<feature type="region of interest" description="Disordered" evidence="1">
    <location>
        <begin position="475"/>
        <end position="572"/>
    </location>
</feature>
<dbReference type="SMART" id="SM00473">
    <property type="entry name" value="PAN_AP"/>
    <property type="match status" value="3"/>
</dbReference>
<evidence type="ECO:0000256" key="2">
    <source>
        <dbReference type="SAM" id="SignalP"/>
    </source>
</evidence>
<dbReference type="Pfam" id="PF00024">
    <property type="entry name" value="PAN_1"/>
    <property type="match status" value="3"/>
</dbReference>
<dbReference type="PROSITE" id="PS50948">
    <property type="entry name" value="PAN"/>
    <property type="match status" value="3"/>
</dbReference>
<dbReference type="Gene3D" id="3.50.4.10">
    <property type="entry name" value="Hepatocyte Growth Factor"/>
    <property type="match status" value="3"/>
</dbReference>
<keyword evidence="4" id="KW-1185">Reference proteome</keyword>
<organism evidence="4 5">
    <name type="scientific">Plectus sambesii</name>
    <dbReference type="NCBI Taxonomy" id="2011161"/>
    <lineage>
        <taxon>Eukaryota</taxon>
        <taxon>Metazoa</taxon>
        <taxon>Ecdysozoa</taxon>
        <taxon>Nematoda</taxon>
        <taxon>Chromadorea</taxon>
        <taxon>Plectida</taxon>
        <taxon>Plectina</taxon>
        <taxon>Plectoidea</taxon>
        <taxon>Plectidae</taxon>
        <taxon>Plectus</taxon>
    </lineage>
</organism>
<feature type="domain" description="Apple" evidence="3">
    <location>
        <begin position="271"/>
        <end position="350"/>
    </location>
</feature>
<dbReference type="InterPro" id="IPR003609">
    <property type="entry name" value="Pan_app"/>
</dbReference>
<feature type="compositionally biased region" description="Pro residues" evidence="1">
    <location>
        <begin position="548"/>
        <end position="557"/>
    </location>
</feature>
<dbReference type="CDD" id="cd01099">
    <property type="entry name" value="PAN_AP_HGF"/>
    <property type="match status" value="1"/>
</dbReference>
<keyword evidence="2" id="KW-0732">Signal</keyword>
<dbReference type="SUPFAM" id="SSF57414">
    <property type="entry name" value="Hairpin loop containing domain-like"/>
    <property type="match status" value="3"/>
</dbReference>
<dbReference type="AlphaFoldDB" id="A0A914WAC3"/>
<feature type="compositionally biased region" description="Low complexity" evidence="1">
    <location>
        <begin position="537"/>
        <end position="547"/>
    </location>
</feature>
<dbReference type="PANTHER" id="PTHR47327">
    <property type="entry name" value="FI18240P1-RELATED"/>
    <property type="match status" value="1"/>
</dbReference>
<dbReference type="Proteomes" id="UP000887566">
    <property type="component" value="Unplaced"/>
</dbReference>
<name>A0A914WAC3_9BILA</name>
<evidence type="ECO:0000313" key="5">
    <source>
        <dbReference type="WBParaSite" id="PSAMB.scaffold366size54439.g5046.t1"/>
    </source>
</evidence>
<feature type="chain" id="PRO_5037502716" evidence="2">
    <location>
        <begin position="24"/>
        <end position="572"/>
    </location>
</feature>
<protein>
    <submittedName>
        <fullName evidence="5">Apple domain-containing protein</fullName>
    </submittedName>
</protein>
<feature type="domain" description="Apple" evidence="3">
    <location>
        <begin position="370"/>
        <end position="450"/>
    </location>
</feature>
<sequence>MLTSRSSVVYAAVVGIFLVTAQPQQLPPAPDRTWINCFVVEPGAFLIGAAEMYLPKLRSQTDCMWQCRHAQANFGFECASLMWYIAPGDCVLSATSRTQKPEMFSFSQAHLVDYYENVCIRQKNMRKSGQQPIALSLDQDVAVIAPPQRITETEQNDQFGNNAPVTVGRVNQKRIRGPRPNDGVVEITTQQGNSERTFRPDQNEDGEITTVRVSQSRIRTAESSDPQSNGGMTGAHEESLEELNSRAPTSNLGDVREAISSTDVDGKEIRCFVQFSAKELIGFEEESAAGLSLDACLKLCRQRTVEKKFLCASVNYFMATQNCVLNGADKEMGDERFISSPTADYYEHQCSLGVEPLQNLAAQRTPNLSCFQKQPNTILLELDGVVLSNVTSARACLIECLHAPKRYFITCKSLSWFESFQACTLYKVGRVGNEALFKLSPNVDFYENNCESIIDDLSTESTIDLKENNNEVLEPEQTALKPAPSSPSLSVGASEDREKTTKFAPVGKATTIEIMSSPAAAPAPAQPPSSVHTPTIKAPSTKAVASPPAAPSPPSPPATKTKADDYYDAIGG</sequence>
<evidence type="ECO:0000259" key="3">
    <source>
        <dbReference type="PROSITE" id="PS50948"/>
    </source>
</evidence>
<dbReference type="PANTHER" id="PTHR47327:SF1">
    <property type="entry name" value="RE15579P"/>
    <property type="match status" value="1"/>
</dbReference>
<feature type="compositionally biased region" description="Low complexity" evidence="1">
    <location>
        <begin position="479"/>
        <end position="490"/>
    </location>
</feature>
<evidence type="ECO:0000313" key="4">
    <source>
        <dbReference type="Proteomes" id="UP000887566"/>
    </source>
</evidence>
<dbReference type="WBParaSite" id="PSAMB.scaffold366size54439.g5046.t1">
    <property type="protein sequence ID" value="PSAMB.scaffold366size54439.g5046.t1"/>
    <property type="gene ID" value="PSAMB.scaffold366size54439.g5046"/>
</dbReference>
<proteinExistence type="predicted"/>
<reference evidence="5" key="1">
    <citation type="submission" date="2022-11" db="UniProtKB">
        <authorList>
            <consortium name="WormBaseParasite"/>
        </authorList>
    </citation>
    <scope>IDENTIFICATION</scope>
</reference>
<dbReference type="InterPro" id="IPR052774">
    <property type="entry name" value="Celegans_DevNeuronal_Protein"/>
</dbReference>
<accession>A0A914WAC3</accession>
<feature type="compositionally biased region" description="Polar residues" evidence="1">
    <location>
        <begin position="214"/>
        <end position="230"/>
    </location>
</feature>
<feature type="signal peptide" evidence="2">
    <location>
        <begin position="1"/>
        <end position="23"/>
    </location>
</feature>
<dbReference type="GO" id="GO:0009653">
    <property type="term" value="P:anatomical structure morphogenesis"/>
    <property type="evidence" value="ECO:0007669"/>
    <property type="project" value="TreeGrafter"/>
</dbReference>
<feature type="domain" description="Apple" evidence="3">
    <location>
        <begin position="37"/>
        <end position="119"/>
    </location>
</feature>
<evidence type="ECO:0000256" key="1">
    <source>
        <dbReference type="SAM" id="MobiDB-lite"/>
    </source>
</evidence>
<feature type="region of interest" description="Disordered" evidence="1">
    <location>
        <begin position="214"/>
        <end position="241"/>
    </location>
</feature>